<protein>
    <submittedName>
        <fullName evidence="1">Uncharacterized protein</fullName>
    </submittedName>
</protein>
<dbReference type="HOGENOM" id="CLU_2406378_0_0_2"/>
<dbReference type="Proteomes" id="UP000033101">
    <property type="component" value="Chromosome"/>
</dbReference>
<dbReference type="AlphaFoldDB" id="A0A0E3S8U7"/>
<proteinExistence type="predicted"/>
<gene>
    <name evidence="1" type="ORF">MSHOH_1431</name>
</gene>
<dbReference type="KEGG" id="mhor:MSHOH_1431"/>
<reference evidence="1 2" key="1">
    <citation type="submission" date="2014-07" db="EMBL/GenBank/DDBJ databases">
        <title>Methanogenic archaea and the global carbon cycle.</title>
        <authorList>
            <person name="Henriksen J.R."/>
            <person name="Luke J."/>
            <person name="Reinhart S."/>
            <person name="Benedict M.N."/>
            <person name="Youngblut N.D."/>
            <person name="Metcalf M.E."/>
            <person name="Whitaker R.J."/>
            <person name="Metcalf W.W."/>
        </authorList>
    </citation>
    <scope>NUCLEOTIDE SEQUENCE [LARGE SCALE GENOMIC DNA]</scope>
    <source>
        <strain evidence="1 2">HB-1</strain>
    </source>
</reference>
<name>A0A0E3S8U7_9EURY</name>
<dbReference type="EMBL" id="CP009516">
    <property type="protein sequence ID" value="AKB77914.1"/>
    <property type="molecule type" value="Genomic_DNA"/>
</dbReference>
<organism evidence="1 2">
    <name type="scientific">Methanosarcina horonobensis HB-1 = JCM 15518</name>
    <dbReference type="NCBI Taxonomy" id="1434110"/>
    <lineage>
        <taxon>Archaea</taxon>
        <taxon>Methanobacteriati</taxon>
        <taxon>Methanobacteriota</taxon>
        <taxon>Stenosarchaea group</taxon>
        <taxon>Methanomicrobia</taxon>
        <taxon>Methanosarcinales</taxon>
        <taxon>Methanosarcinaceae</taxon>
        <taxon>Methanosarcina</taxon>
    </lineage>
</organism>
<sequence>MHGLVAWLRSFSLLCRSNRDSKEKRRLKYPAEIKAKESKLELKFQPHRTVVRTHNIRINEGRFYSRIVALQHDIRFSIFLSSQLDFLYSFSH</sequence>
<keyword evidence="2" id="KW-1185">Reference proteome</keyword>
<evidence type="ECO:0000313" key="1">
    <source>
        <dbReference type="EMBL" id="AKB77914.1"/>
    </source>
</evidence>
<accession>A0A0E3S8U7</accession>
<evidence type="ECO:0000313" key="2">
    <source>
        <dbReference type="Proteomes" id="UP000033101"/>
    </source>
</evidence>